<comment type="subcellular location">
    <subcellularLocation>
        <location evidence="2">Cytoplasm</location>
    </subcellularLocation>
</comment>
<dbReference type="PANTHER" id="PTHR12598">
    <property type="entry name" value="COPPER HOMEOSTASIS PROTEIN CUTC"/>
    <property type="match status" value="1"/>
</dbReference>
<evidence type="ECO:0000313" key="3">
    <source>
        <dbReference type="EMBL" id="KID48666.1"/>
    </source>
</evidence>
<comment type="similarity">
    <text evidence="1 2">Belongs to the CutC family.</text>
</comment>
<evidence type="ECO:0000256" key="1">
    <source>
        <dbReference type="ARBA" id="ARBA00007768"/>
    </source>
</evidence>
<dbReference type="HAMAP" id="MF_00795">
    <property type="entry name" value="CutC"/>
    <property type="match status" value="1"/>
</dbReference>
<dbReference type="RefSeq" id="WP_039122138.1">
    <property type="nucleotide sequence ID" value="NZ_AOJP01000004.1"/>
</dbReference>
<dbReference type="GO" id="GO:0005737">
    <property type="term" value="C:cytoplasm"/>
    <property type="evidence" value="ECO:0007669"/>
    <property type="project" value="UniProtKB-SubCell"/>
</dbReference>
<dbReference type="AlphaFoldDB" id="A0A017H4X6"/>
<dbReference type="Proteomes" id="UP000031184">
    <property type="component" value="Unassembled WGS sequence"/>
</dbReference>
<proteinExistence type="inferred from homology"/>
<dbReference type="PATRIC" id="fig|1226633.4.peg.1605"/>
<name>A0A017H4X6_9FUSO</name>
<dbReference type="GO" id="GO:0005507">
    <property type="term" value="F:copper ion binding"/>
    <property type="evidence" value="ECO:0007669"/>
    <property type="project" value="TreeGrafter"/>
</dbReference>
<comment type="caution">
    <text evidence="3">The sequence shown here is derived from an EMBL/GenBank/DDBJ whole genome shotgun (WGS) entry which is preliminary data.</text>
</comment>
<protein>
    <recommendedName>
        <fullName evidence="2">PF03932 family protein CutC</fullName>
    </recommendedName>
</protein>
<sequence>MIKEACVGSFQEAVLAEKNGADRIELCDNLLEGGTTPSYGCMKMAVQYLNIPIFVMIRPRGGDFCYTKEEIESMKEDILVAKSLGVQGIVLGVLTKDKKLDLSSLQYLIEAAKPMKITFHKAIDEMENPLEAIPKLIELGCNRILTSGKQKRALEGVPLLNKMIEKANGKIIIVAAGKVTSENIKECSEKIHTDEFHGKKIVTLL</sequence>
<gene>
    <name evidence="2" type="primary">cutC</name>
    <name evidence="3" type="ORF">C095_07975</name>
</gene>
<reference evidence="3 4" key="1">
    <citation type="submission" date="2013-08" db="EMBL/GenBank/DDBJ databases">
        <title>An opportunistic ruminal bacterium that causes liver abscesses in cattle.</title>
        <authorList>
            <person name="Benahmed F.H."/>
            <person name="Rasmussen M."/>
            <person name="Harbottle H."/>
            <person name="Soppet D."/>
            <person name="Nagaraja T.G."/>
            <person name="Davidson M."/>
        </authorList>
    </citation>
    <scope>NUCLEOTIDE SEQUENCE [LARGE SCALE GENOMIC DNA]</scope>
    <source>
        <strain evidence="3 4">B35</strain>
    </source>
</reference>
<dbReference type="InterPro" id="IPR036822">
    <property type="entry name" value="CutC-like_dom_sf"/>
</dbReference>
<accession>A0A017H4X6</accession>
<dbReference type="EMBL" id="AUZI01000021">
    <property type="protein sequence ID" value="KID48666.1"/>
    <property type="molecule type" value="Genomic_DNA"/>
</dbReference>
<dbReference type="InterPro" id="IPR005627">
    <property type="entry name" value="CutC-like"/>
</dbReference>
<dbReference type="Pfam" id="PF03932">
    <property type="entry name" value="CutC"/>
    <property type="match status" value="1"/>
</dbReference>
<evidence type="ECO:0000313" key="4">
    <source>
        <dbReference type="Proteomes" id="UP000031184"/>
    </source>
</evidence>
<organism evidence="3 4">
    <name type="scientific">Fusobacterium necrophorum subsp. funduliforme B35</name>
    <dbReference type="NCBI Taxonomy" id="1226633"/>
    <lineage>
        <taxon>Bacteria</taxon>
        <taxon>Fusobacteriati</taxon>
        <taxon>Fusobacteriota</taxon>
        <taxon>Fusobacteriia</taxon>
        <taxon>Fusobacteriales</taxon>
        <taxon>Fusobacteriaceae</taxon>
        <taxon>Fusobacterium</taxon>
    </lineage>
</organism>
<keyword evidence="2" id="KW-0963">Cytoplasm</keyword>
<comment type="caution">
    <text evidence="2">Once thought to be involved in copper homeostasis, experiments in E.coli have shown this is not the case.</text>
</comment>
<dbReference type="Gene3D" id="3.20.20.380">
    <property type="entry name" value="Copper homeostasis (CutC) domain"/>
    <property type="match status" value="1"/>
</dbReference>
<evidence type="ECO:0000256" key="2">
    <source>
        <dbReference type="HAMAP-Rule" id="MF_00795"/>
    </source>
</evidence>
<dbReference type="PANTHER" id="PTHR12598:SF0">
    <property type="entry name" value="COPPER HOMEOSTASIS PROTEIN CUTC HOMOLOG"/>
    <property type="match status" value="1"/>
</dbReference>
<dbReference type="FunFam" id="3.20.20.380:FF:000001">
    <property type="entry name" value="Copper homeostasis protein CutC"/>
    <property type="match status" value="1"/>
</dbReference>
<dbReference type="SUPFAM" id="SSF110395">
    <property type="entry name" value="CutC-like"/>
    <property type="match status" value="1"/>
</dbReference>
<dbReference type="OrthoDB" id="9815677at2"/>